<evidence type="ECO:0000256" key="4">
    <source>
        <dbReference type="ARBA" id="ARBA00022737"/>
    </source>
</evidence>
<evidence type="ECO:0000256" key="6">
    <source>
        <dbReference type="ARBA" id="ARBA00022989"/>
    </source>
</evidence>
<keyword evidence="2" id="KW-0812">Transmembrane</keyword>
<evidence type="ECO:0000256" key="2">
    <source>
        <dbReference type="ARBA" id="ARBA00022692"/>
    </source>
</evidence>
<dbReference type="GO" id="GO:0016020">
    <property type="term" value="C:membrane"/>
    <property type="evidence" value="ECO:0007669"/>
    <property type="project" value="UniProtKB-SubCell"/>
</dbReference>
<evidence type="ECO:0000256" key="9">
    <source>
        <dbReference type="ARBA" id="ARBA00023319"/>
    </source>
</evidence>
<dbReference type="SMART" id="SM00409">
    <property type="entry name" value="IG"/>
    <property type="match status" value="1"/>
</dbReference>
<dbReference type="InterPro" id="IPR003598">
    <property type="entry name" value="Ig_sub2"/>
</dbReference>
<keyword evidence="12" id="KW-1185">Reference proteome</keyword>
<evidence type="ECO:0000256" key="1">
    <source>
        <dbReference type="ARBA" id="ARBA00004167"/>
    </source>
</evidence>
<dbReference type="SMART" id="SM00408">
    <property type="entry name" value="IGc2"/>
    <property type="match status" value="1"/>
</dbReference>
<gene>
    <name evidence="11" type="primary">HMCN2_2</name>
    <name evidence="11" type="ORF">Ciccas_010198</name>
</gene>
<dbReference type="PANTHER" id="PTHR44170">
    <property type="entry name" value="PROTEIN SIDEKICK"/>
    <property type="match status" value="1"/>
</dbReference>
<dbReference type="GO" id="GO:0007155">
    <property type="term" value="P:cell adhesion"/>
    <property type="evidence" value="ECO:0007669"/>
    <property type="project" value="UniProtKB-KW"/>
</dbReference>
<dbReference type="EMBL" id="JBJKFK010002358">
    <property type="protein sequence ID" value="KAL3311224.1"/>
    <property type="molecule type" value="Genomic_DNA"/>
</dbReference>
<comment type="caution">
    <text evidence="11">The sequence shown here is derived from an EMBL/GenBank/DDBJ whole genome shotgun (WGS) entry which is preliminary data.</text>
</comment>
<name>A0ABD2PV43_9PLAT</name>
<keyword evidence="3" id="KW-0732">Signal</keyword>
<reference evidence="11 12" key="1">
    <citation type="submission" date="2024-11" db="EMBL/GenBank/DDBJ databases">
        <title>Adaptive evolution of stress response genes in parasites aligns with host niche diversity.</title>
        <authorList>
            <person name="Hahn C."/>
            <person name="Resl P."/>
        </authorList>
    </citation>
    <scope>NUCLEOTIDE SEQUENCE [LARGE SCALE GENOMIC DNA]</scope>
    <source>
        <strain evidence="11">EGGRZ-B1_66</strain>
        <tissue evidence="11">Body</tissue>
    </source>
</reference>
<feature type="domain" description="Ig-like" evidence="10">
    <location>
        <begin position="1"/>
        <end position="86"/>
    </location>
</feature>
<evidence type="ECO:0000256" key="3">
    <source>
        <dbReference type="ARBA" id="ARBA00022729"/>
    </source>
</evidence>
<comment type="subcellular location">
    <subcellularLocation>
        <location evidence="1">Membrane</location>
        <topology evidence="1">Single-pass membrane protein</topology>
    </subcellularLocation>
</comment>
<keyword evidence="6" id="KW-1133">Transmembrane helix</keyword>
<dbReference type="InterPro" id="IPR013098">
    <property type="entry name" value="Ig_I-set"/>
</dbReference>
<dbReference type="CDD" id="cd00096">
    <property type="entry name" value="Ig"/>
    <property type="match status" value="1"/>
</dbReference>
<keyword evidence="4" id="KW-0677">Repeat</keyword>
<evidence type="ECO:0000256" key="5">
    <source>
        <dbReference type="ARBA" id="ARBA00022889"/>
    </source>
</evidence>
<dbReference type="PANTHER" id="PTHR44170:SF6">
    <property type="entry name" value="CONTACTIN"/>
    <property type="match status" value="1"/>
</dbReference>
<evidence type="ECO:0000256" key="8">
    <source>
        <dbReference type="ARBA" id="ARBA00023157"/>
    </source>
</evidence>
<evidence type="ECO:0000313" key="12">
    <source>
        <dbReference type="Proteomes" id="UP001626550"/>
    </source>
</evidence>
<dbReference type="PROSITE" id="PS50835">
    <property type="entry name" value="IG_LIKE"/>
    <property type="match status" value="1"/>
</dbReference>
<evidence type="ECO:0000256" key="7">
    <source>
        <dbReference type="ARBA" id="ARBA00023136"/>
    </source>
</evidence>
<dbReference type="Proteomes" id="UP001626550">
    <property type="component" value="Unassembled WGS sequence"/>
</dbReference>
<sequence length="129" mass="14426">MESQYLPPGQTAHLLCDIIGAPAPQFQWEKDGKALRYVPGKFKINQVHWGSELLIESLELSDSGTYTCIGMNDFGTEKTSAELTVSNGERIRLRCNGLNDDFAAGKCNRLDRQIDEKKPDCKLAHDIEI</sequence>
<dbReference type="AlphaFoldDB" id="A0ABD2PV43"/>
<dbReference type="SUPFAM" id="SSF48726">
    <property type="entry name" value="Immunoglobulin"/>
    <property type="match status" value="1"/>
</dbReference>
<proteinExistence type="predicted"/>
<protein>
    <submittedName>
        <fullName evidence="11">Hemicentin 2</fullName>
    </submittedName>
</protein>
<dbReference type="InterPro" id="IPR003599">
    <property type="entry name" value="Ig_sub"/>
</dbReference>
<dbReference type="FunFam" id="2.60.40.10:FF:000017">
    <property type="entry name" value="Down syndrome cell adhesion molecule b"/>
    <property type="match status" value="1"/>
</dbReference>
<keyword evidence="9" id="KW-0393">Immunoglobulin domain</keyword>
<dbReference type="InterPro" id="IPR007110">
    <property type="entry name" value="Ig-like_dom"/>
</dbReference>
<dbReference type="Pfam" id="PF07679">
    <property type="entry name" value="I-set"/>
    <property type="match status" value="1"/>
</dbReference>
<keyword evidence="5" id="KW-0130">Cell adhesion</keyword>
<dbReference type="Gene3D" id="2.60.40.10">
    <property type="entry name" value="Immunoglobulins"/>
    <property type="match status" value="1"/>
</dbReference>
<organism evidence="11 12">
    <name type="scientific">Cichlidogyrus casuarinus</name>
    <dbReference type="NCBI Taxonomy" id="1844966"/>
    <lineage>
        <taxon>Eukaryota</taxon>
        <taxon>Metazoa</taxon>
        <taxon>Spiralia</taxon>
        <taxon>Lophotrochozoa</taxon>
        <taxon>Platyhelminthes</taxon>
        <taxon>Monogenea</taxon>
        <taxon>Monopisthocotylea</taxon>
        <taxon>Dactylogyridea</taxon>
        <taxon>Ancyrocephalidae</taxon>
        <taxon>Cichlidogyrus</taxon>
    </lineage>
</organism>
<evidence type="ECO:0000259" key="10">
    <source>
        <dbReference type="PROSITE" id="PS50835"/>
    </source>
</evidence>
<keyword evidence="7" id="KW-0472">Membrane</keyword>
<dbReference type="InterPro" id="IPR013783">
    <property type="entry name" value="Ig-like_fold"/>
</dbReference>
<evidence type="ECO:0000313" key="11">
    <source>
        <dbReference type="EMBL" id="KAL3311224.1"/>
    </source>
</evidence>
<keyword evidence="8" id="KW-1015">Disulfide bond</keyword>
<accession>A0ABD2PV43</accession>
<dbReference type="InterPro" id="IPR036179">
    <property type="entry name" value="Ig-like_dom_sf"/>
</dbReference>